<dbReference type="InterPro" id="IPR000055">
    <property type="entry name" value="Restrct_endonuc_typeI_TRD"/>
</dbReference>
<proteinExistence type="inferred from homology"/>
<keyword evidence="5" id="KW-0540">Nuclease</keyword>
<evidence type="ECO:0000256" key="2">
    <source>
        <dbReference type="ARBA" id="ARBA00022747"/>
    </source>
</evidence>
<sequence length="390" mass="43316">MVPLARVIGHRKEFITVDDLETYKRCRVQLHAQGIVLRDIVSGSEIKTKKQQVCRAGEFLVAEIDAKVGGFGIVPDDLDGAIVSNHYFLFQIDHTVLDCRFLDFFIRTPTFRDQVAAQGSTNYAAIRPNDVLGYKISLPPLEEQWRLVARIEELAAKIEQARDLRREAVEEAGALLSAASRNLFVSDGLKAPRGRLEHFATRITKGESPEWQGFTYQELGPVFVRSENVGWGTLDLSRRTCIPEEFHHKLKRSQLQPGDVLINLVGASIGRSCVVPADLGEANVNQAVAVISPDSRQLDSNFLMHFLISAPAQTTIHSGKVETARPNISLGDLRNLILPVPPLFEQQRIVAYLDNLWAKVDALKRLQAATNPELGALLPSVLDKAFKGEL</sequence>
<keyword evidence="5" id="KW-0255">Endonuclease</keyword>
<evidence type="ECO:0000256" key="1">
    <source>
        <dbReference type="ARBA" id="ARBA00010923"/>
    </source>
</evidence>
<dbReference type="REBASE" id="22924">
    <property type="entry name" value="S.MoxORF1976P"/>
</dbReference>
<keyword evidence="3" id="KW-0238">DNA-binding</keyword>
<dbReference type="PATRIC" id="fig|671143.5.peg.1743"/>
<reference evidence="5 6" key="1">
    <citation type="journal article" date="2010" name="Nature">
        <title>Nitrite-driven anaerobic methane oxidation by oxygenic bacteria.</title>
        <authorList>
            <person name="Ettwig K.F."/>
            <person name="Butler M.K."/>
            <person name="Le Paslier D."/>
            <person name="Pelletier E."/>
            <person name="Mangenot S."/>
            <person name="Kuypers M.M.M."/>
            <person name="Schreiber F."/>
            <person name="Dutilh B.E."/>
            <person name="Zedelius J."/>
            <person name="de Beer D."/>
            <person name="Gloerich J."/>
            <person name="Wessels H.J.C.T."/>
            <person name="van Allen T."/>
            <person name="Luesken F."/>
            <person name="Wu M."/>
            <person name="van de Pas-Schoonen K.T."/>
            <person name="Op den Camp H.J.M."/>
            <person name="Janssen-Megens E.M."/>
            <person name="Francoijs K-J."/>
            <person name="Stunnenberg H."/>
            <person name="Weissenbach J."/>
            <person name="Jetten M.S.M."/>
            <person name="Strous M."/>
        </authorList>
    </citation>
    <scope>NUCLEOTIDE SEQUENCE [LARGE SCALE GENOMIC DNA]</scope>
</reference>
<dbReference type="CDD" id="cd16961">
    <property type="entry name" value="RMtype1_S_TRD-CR_like"/>
    <property type="match status" value="1"/>
</dbReference>
<comment type="similarity">
    <text evidence="1">Belongs to the type-I restriction system S methylase family.</text>
</comment>
<dbReference type="Pfam" id="PF01420">
    <property type="entry name" value="Methylase_S"/>
    <property type="match status" value="1"/>
</dbReference>
<evidence type="ECO:0000313" key="6">
    <source>
        <dbReference type="Proteomes" id="UP000006898"/>
    </source>
</evidence>
<dbReference type="Proteomes" id="UP000006898">
    <property type="component" value="Chromosome"/>
</dbReference>
<keyword evidence="2" id="KW-0680">Restriction system</keyword>
<dbReference type="AlphaFoldDB" id="D5MGZ6"/>
<gene>
    <name evidence="5" type="ORF">DAMO_1977</name>
</gene>
<keyword evidence="5" id="KW-0378">Hydrolase</keyword>
<dbReference type="eggNOG" id="COG0732">
    <property type="taxonomic scope" value="Bacteria"/>
</dbReference>
<dbReference type="EMBL" id="FP565575">
    <property type="protein sequence ID" value="CBE69027.1"/>
    <property type="molecule type" value="Genomic_DNA"/>
</dbReference>
<dbReference type="SUPFAM" id="SSF116734">
    <property type="entry name" value="DNA methylase specificity domain"/>
    <property type="match status" value="2"/>
</dbReference>
<dbReference type="PANTHER" id="PTHR30408:SF12">
    <property type="entry name" value="TYPE I RESTRICTION ENZYME MJAVIII SPECIFICITY SUBUNIT"/>
    <property type="match status" value="1"/>
</dbReference>
<evidence type="ECO:0000256" key="3">
    <source>
        <dbReference type="ARBA" id="ARBA00023125"/>
    </source>
</evidence>
<dbReference type="STRING" id="671143.DAMO_1977"/>
<dbReference type="KEGG" id="mox:DAMO_1977"/>
<dbReference type="HOGENOM" id="CLU_021095_10_3_0"/>
<dbReference type="GO" id="GO:0009307">
    <property type="term" value="P:DNA restriction-modification system"/>
    <property type="evidence" value="ECO:0007669"/>
    <property type="project" value="UniProtKB-KW"/>
</dbReference>
<protein>
    <submittedName>
        <fullName evidence="5">Putative Restriction endonuclease S subunits</fullName>
    </submittedName>
</protein>
<evidence type="ECO:0000313" key="5">
    <source>
        <dbReference type="EMBL" id="CBE69027.1"/>
    </source>
</evidence>
<dbReference type="InterPro" id="IPR044946">
    <property type="entry name" value="Restrct_endonuc_typeI_TRD_sf"/>
</dbReference>
<evidence type="ECO:0000259" key="4">
    <source>
        <dbReference type="Pfam" id="PF01420"/>
    </source>
</evidence>
<dbReference type="InterPro" id="IPR052021">
    <property type="entry name" value="Type-I_RS_S_subunit"/>
</dbReference>
<accession>D5MGZ6</accession>
<name>D5MGZ6_METO1</name>
<dbReference type="GO" id="GO:0003677">
    <property type="term" value="F:DNA binding"/>
    <property type="evidence" value="ECO:0007669"/>
    <property type="project" value="UniProtKB-KW"/>
</dbReference>
<dbReference type="Gene3D" id="3.90.220.20">
    <property type="entry name" value="DNA methylase specificity domains"/>
    <property type="match status" value="2"/>
</dbReference>
<dbReference type="CDD" id="cd17246">
    <property type="entry name" value="RMtype1_S_SonII-TRD2-CR2_like"/>
    <property type="match status" value="1"/>
</dbReference>
<dbReference type="GO" id="GO:0004519">
    <property type="term" value="F:endonuclease activity"/>
    <property type="evidence" value="ECO:0007669"/>
    <property type="project" value="UniProtKB-KW"/>
</dbReference>
<feature type="domain" description="Type I restriction modification DNA specificity" evidence="4">
    <location>
        <begin position="254"/>
        <end position="366"/>
    </location>
</feature>
<dbReference type="PANTHER" id="PTHR30408">
    <property type="entry name" value="TYPE-1 RESTRICTION ENZYME ECOKI SPECIFICITY PROTEIN"/>
    <property type="match status" value="1"/>
</dbReference>
<organism evidence="5 6">
    <name type="scientific">Methylomirabilis oxygeniifera</name>
    <dbReference type="NCBI Taxonomy" id="671143"/>
    <lineage>
        <taxon>Bacteria</taxon>
        <taxon>Candidatus Methylomirabilota</taxon>
        <taxon>Candidatus Methylomirabilia</taxon>
        <taxon>Candidatus Methylomirabilales</taxon>
        <taxon>Candidatus Methylomirabilaceae</taxon>
        <taxon>Candidatus Methylomirabilis</taxon>
    </lineage>
</organism>